<organism evidence="8 9">
    <name type="scientific">Hermanssonia centrifuga</name>
    <dbReference type="NCBI Taxonomy" id="98765"/>
    <lineage>
        <taxon>Eukaryota</taxon>
        <taxon>Fungi</taxon>
        <taxon>Dikarya</taxon>
        <taxon>Basidiomycota</taxon>
        <taxon>Agaricomycotina</taxon>
        <taxon>Agaricomycetes</taxon>
        <taxon>Polyporales</taxon>
        <taxon>Meruliaceae</taxon>
        <taxon>Hermanssonia</taxon>
    </lineage>
</organism>
<dbReference type="Gene3D" id="2.170.270.10">
    <property type="entry name" value="SET domain"/>
    <property type="match status" value="1"/>
</dbReference>
<dbReference type="GO" id="GO:0008270">
    <property type="term" value="F:zinc ion binding"/>
    <property type="evidence" value="ECO:0007669"/>
    <property type="project" value="UniProtKB-KW"/>
</dbReference>
<dbReference type="InterPro" id="IPR019787">
    <property type="entry name" value="Znf_PHD-finger"/>
</dbReference>
<dbReference type="InterPro" id="IPR001214">
    <property type="entry name" value="SET_dom"/>
</dbReference>
<comment type="caution">
    <text evidence="8">The sequence shown here is derived from an EMBL/GenBank/DDBJ whole genome shotgun (WGS) entry which is preliminary data.</text>
</comment>
<dbReference type="GO" id="GO:0006355">
    <property type="term" value="P:regulation of DNA-templated transcription"/>
    <property type="evidence" value="ECO:0007669"/>
    <property type="project" value="TreeGrafter"/>
</dbReference>
<dbReference type="AlphaFoldDB" id="A0A4S4KFN1"/>
<dbReference type="Pfam" id="PF00856">
    <property type="entry name" value="SET"/>
    <property type="match status" value="1"/>
</dbReference>
<evidence type="ECO:0000256" key="5">
    <source>
        <dbReference type="PROSITE-ProRule" id="PRU00146"/>
    </source>
</evidence>
<dbReference type="GO" id="GO:0006325">
    <property type="term" value="P:chromatin organization"/>
    <property type="evidence" value="ECO:0007669"/>
    <property type="project" value="UniProtKB-KW"/>
</dbReference>
<feature type="compositionally biased region" description="Basic and acidic residues" evidence="6">
    <location>
        <begin position="576"/>
        <end position="593"/>
    </location>
</feature>
<dbReference type="InterPro" id="IPR046341">
    <property type="entry name" value="SET_dom_sf"/>
</dbReference>
<evidence type="ECO:0000256" key="2">
    <source>
        <dbReference type="ARBA" id="ARBA00022771"/>
    </source>
</evidence>
<protein>
    <recommendedName>
        <fullName evidence="7">PHD-type domain-containing protein</fullName>
    </recommendedName>
</protein>
<feature type="region of interest" description="Disordered" evidence="6">
    <location>
        <begin position="727"/>
        <end position="871"/>
    </location>
</feature>
<proteinExistence type="predicted"/>
<dbReference type="PROSITE" id="PS01359">
    <property type="entry name" value="ZF_PHD_1"/>
    <property type="match status" value="1"/>
</dbReference>
<feature type="compositionally biased region" description="Polar residues" evidence="6">
    <location>
        <begin position="654"/>
        <end position="663"/>
    </location>
</feature>
<feature type="compositionally biased region" description="Polar residues" evidence="6">
    <location>
        <begin position="767"/>
        <end position="776"/>
    </location>
</feature>
<evidence type="ECO:0000313" key="8">
    <source>
        <dbReference type="EMBL" id="THG95269.1"/>
    </source>
</evidence>
<dbReference type="SMART" id="SM00249">
    <property type="entry name" value="PHD"/>
    <property type="match status" value="1"/>
</dbReference>
<evidence type="ECO:0000259" key="7">
    <source>
        <dbReference type="PROSITE" id="PS50016"/>
    </source>
</evidence>
<dbReference type="EMBL" id="SGPJ01000340">
    <property type="protein sequence ID" value="THG95269.1"/>
    <property type="molecule type" value="Genomic_DNA"/>
</dbReference>
<dbReference type="InterPro" id="IPR011011">
    <property type="entry name" value="Znf_FYVE_PHD"/>
</dbReference>
<dbReference type="SMART" id="SM00317">
    <property type="entry name" value="SET"/>
    <property type="match status" value="1"/>
</dbReference>
<dbReference type="SUPFAM" id="SSF57903">
    <property type="entry name" value="FYVE/PHD zinc finger"/>
    <property type="match status" value="1"/>
</dbReference>
<evidence type="ECO:0000256" key="4">
    <source>
        <dbReference type="ARBA" id="ARBA00022853"/>
    </source>
</evidence>
<feature type="compositionally biased region" description="Polar residues" evidence="6">
    <location>
        <begin position="1099"/>
        <end position="1113"/>
    </location>
</feature>
<evidence type="ECO:0000256" key="3">
    <source>
        <dbReference type="ARBA" id="ARBA00022833"/>
    </source>
</evidence>
<dbReference type="PROSITE" id="PS50016">
    <property type="entry name" value="ZF_PHD_2"/>
    <property type="match status" value="1"/>
</dbReference>
<feature type="compositionally biased region" description="Basic and acidic residues" evidence="6">
    <location>
        <begin position="1026"/>
        <end position="1035"/>
    </location>
</feature>
<evidence type="ECO:0000256" key="6">
    <source>
        <dbReference type="SAM" id="MobiDB-lite"/>
    </source>
</evidence>
<accession>A0A4S4KFN1</accession>
<dbReference type="InterPro" id="IPR013083">
    <property type="entry name" value="Znf_RING/FYVE/PHD"/>
</dbReference>
<keyword evidence="9" id="KW-1185">Reference proteome</keyword>
<dbReference type="GO" id="GO:0034967">
    <property type="term" value="C:Set3 complex"/>
    <property type="evidence" value="ECO:0007669"/>
    <property type="project" value="TreeGrafter"/>
</dbReference>
<feature type="compositionally biased region" description="Basic and acidic residues" evidence="6">
    <location>
        <begin position="950"/>
        <end position="962"/>
    </location>
</feature>
<feature type="compositionally biased region" description="Polar residues" evidence="6">
    <location>
        <begin position="852"/>
        <end position="867"/>
    </location>
</feature>
<dbReference type="PANTHER" id="PTHR46462:SF3">
    <property type="entry name" value="UPSET, ISOFORM A"/>
    <property type="match status" value="1"/>
</dbReference>
<dbReference type="InterPro" id="IPR019786">
    <property type="entry name" value="Zinc_finger_PHD-type_CS"/>
</dbReference>
<feature type="compositionally biased region" description="Basic and acidic residues" evidence="6">
    <location>
        <begin position="1087"/>
        <end position="1098"/>
    </location>
</feature>
<feature type="region of interest" description="Disordered" evidence="6">
    <location>
        <begin position="625"/>
        <end position="663"/>
    </location>
</feature>
<reference evidence="8 9" key="1">
    <citation type="submission" date="2019-02" db="EMBL/GenBank/DDBJ databases">
        <title>Genome sequencing of the rare red list fungi Phlebia centrifuga.</title>
        <authorList>
            <person name="Buettner E."/>
            <person name="Kellner H."/>
        </authorList>
    </citation>
    <scope>NUCLEOTIDE SEQUENCE [LARGE SCALE GENOMIC DNA]</scope>
    <source>
        <strain evidence="8 9">DSM 108282</strain>
    </source>
</reference>
<evidence type="ECO:0000313" key="9">
    <source>
        <dbReference type="Proteomes" id="UP000309038"/>
    </source>
</evidence>
<keyword evidence="4" id="KW-0156">Chromatin regulator</keyword>
<feature type="compositionally biased region" description="Low complexity" evidence="6">
    <location>
        <begin position="634"/>
        <end position="651"/>
    </location>
</feature>
<dbReference type="Pfam" id="PF20826">
    <property type="entry name" value="PHD_5"/>
    <property type="match status" value="1"/>
</dbReference>
<feature type="region of interest" description="Disordered" evidence="6">
    <location>
        <begin position="564"/>
        <end position="593"/>
    </location>
</feature>
<keyword evidence="2 5" id="KW-0863">Zinc-finger</keyword>
<feature type="domain" description="PHD-type" evidence="7">
    <location>
        <begin position="53"/>
        <end position="101"/>
    </location>
</feature>
<feature type="region of interest" description="Disordered" evidence="6">
    <location>
        <begin position="451"/>
        <end position="488"/>
    </location>
</feature>
<evidence type="ECO:0000256" key="1">
    <source>
        <dbReference type="ARBA" id="ARBA00022723"/>
    </source>
</evidence>
<dbReference type="GO" id="GO:0070210">
    <property type="term" value="C:Rpd3L-Expanded complex"/>
    <property type="evidence" value="ECO:0007669"/>
    <property type="project" value="TreeGrafter"/>
</dbReference>
<feature type="region of interest" description="Disordered" evidence="6">
    <location>
        <begin position="32"/>
        <end position="52"/>
    </location>
</feature>
<feature type="region of interest" description="Disordered" evidence="6">
    <location>
        <begin position="250"/>
        <end position="274"/>
    </location>
</feature>
<feature type="region of interest" description="Disordered" evidence="6">
    <location>
        <begin position="930"/>
        <end position="1040"/>
    </location>
</feature>
<keyword evidence="3" id="KW-0862">Zinc</keyword>
<keyword evidence="1" id="KW-0479">Metal-binding</keyword>
<feature type="compositionally biased region" description="Basic and acidic residues" evidence="6">
    <location>
        <begin position="973"/>
        <end position="993"/>
    </location>
</feature>
<feature type="compositionally biased region" description="Polar residues" evidence="6">
    <location>
        <begin position="252"/>
        <end position="265"/>
    </location>
</feature>
<dbReference type="Gene3D" id="3.30.40.10">
    <property type="entry name" value="Zinc/RING finger domain, C3HC4 (zinc finger)"/>
    <property type="match status" value="1"/>
</dbReference>
<name>A0A4S4KFN1_9APHY</name>
<sequence length="1200" mass="129970">MRSDATEAALGLLGLNGNIDFRTTTTIPLKRKSSTSFSLPPHDEPSNSTSSDSISCICGFTYDDGFSVACDVCSRWVHAACFDIVSGEVPEEWRCWICEPRRVDTEKAVRLQKMRQKQMLELEGERHKRRVSSPGVDRKRRVASAIDGSSNAKRKRRYSVNNPQQHQQVQQTNGEEEHIDIDEPSTHSYVHIDKDIIPHQHTRDKLKRLAQHWRGITALNSPDDFVTTPVMLAPDDFAIPQQKTSLHPLPKSSYSHPTLSSNINPSVRPPSYTVRTTQPIPSSALIAPYTSTIIPSTVYLSDPLNSYAHLGMPKPFVHLIGPPLDVALDARLSGNGSRFVRSGCRPNAVLRPVLCRLPHTAGGSSPDETLTFGVFALRDLKAQEEVVLGWEWDDGSVIHHLPALIDSPHMFAPSRFEHFRHQMTSMLHALSSTFTTCACGAAARDCALTQAGPSRTGSVSARKTERSILIGKDRDKKGKARATEADMEADYASENGHVRLLSGSRRLRRKASLKPPSPSASRRSRSPVSVHTANVDLVPENEDQLPPKLRKKWIHKSSDVLMESHSLRHRPQSPDGEWRAHVRPPEDSVVDDKHENMDVDTPITDLHSSDKRCDPPPVPIVPDEVMMPPPPVPSSATPSLSPPVLSSAIPSQPDRLSSPRTISDSVSPSASFANLSLLSPHINGPAPHFPGSFFRTPADGSPLSSPKQTNTMFLVAKTNSPTVSVSVSEVSEKETSILGSPFARRELVESPETTDTGLSPEAEDPHSSVTDMSPTMSEPAENNMVDSRSISSGADLLSHPHAAPELPSPSLDNRTGPETSLHVDGTLPEDGAPPQAPALASADISAVADVPTHSNSLANSTPQTDSAGLNDGVSVAKEAPMLSDMPMDVGDSCGSVDTLFRSPSPLVQAPPTKVKLSLKDFAMRKKKKREEEMVKTLSSPAVTLAPLQEEATHLDPSKEGAEMHQSPAPTMEEDVKVNHQTPADDVKEKHEEPTLVEDTPPPGEGHQTIPDVQAVETVETGAELKLPPRPEDVRTDPTASLAAKVEIVEASVPSVPEVVSEYSPQSPSPSPSSVSLSPIPLPPSSANKKENRRRRDSEPPSTEASAARPTRTQPSYASAVFPCDALGQCIACSTVTQPSATSATTASTVPFSVAECTFELKAVTQRTPCFEGRQRFFAFFNVPTESIPRWSASGAKSTFC</sequence>
<feature type="compositionally biased region" description="Low complexity" evidence="6">
    <location>
        <begin position="1059"/>
        <end position="1078"/>
    </location>
</feature>
<feature type="region of interest" description="Disordered" evidence="6">
    <location>
        <begin position="1059"/>
        <end position="1113"/>
    </location>
</feature>
<feature type="compositionally biased region" description="Basic and acidic residues" evidence="6">
    <location>
        <begin position="462"/>
        <end position="484"/>
    </location>
</feature>
<dbReference type="InterPro" id="IPR001965">
    <property type="entry name" value="Znf_PHD"/>
</dbReference>
<gene>
    <name evidence="8" type="ORF">EW026_g6356</name>
</gene>
<dbReference type="Proteomes" id="UP000309038">
    <property type="component" value="Unassembled WGS sequence"/>
</dbReference>
<feature type="region of interest" description="Disordered" evidence="6">
    <location>
        <begin position="124"/>
        <end position="177"/>
    </location>
</feature>
<dbReference type="PANTHER" id="PTHR46462">
    <property type="entry name" value="UPSET, ISOFORM A"/>
    <property type="match status" value="1"/>
</dbReference>
<dbReference type="SUPFAM" id="SSF82199">
    <property type="entry name" value="SET domain"/>
    <property type="match status" value="1"/>
</dbReference>
<feature type="region of interest" description="Disordered" evidence="6">
    <location>
        <begin position="502"/>
        <end position="543"/>
    </location>
</feature>
<feature type="compositionally biased region" description="Polar residues" evidence="6">
    <location>
        <begin position="451"/>
        <end position="461"/>
    </location>
</feature>